<dbReference type="VEuPathDB" id="VectorBase:ISCI018352"/>
<dbReference type="EnsemblMetazoa" id="ISCW018352-RA">
    <property type="protein sequence ID" value="ISCW018352-PA"/>
    <property type="gene ID" value="ISCW018352"/>
</dbReference>
<dbReference type="Proteomes" id="UP000001555">
    <property type="component" value="Unassembled WGS sequence"/>
</dbReference>
<keyword evidence="4" id="KW-1185">Reference proteome</keyword>
<proteinExistence type="predicted"/>
<feature type="compositionally biased region" description="Basic and acidic residues" evidence="1">
    <location>
        <begin position="1"/>
        <end position="27"/>
    </location>
</feature>
<dbReference type="VEuPathDB" id="VectorBase:ISCW018352"/>
<reference evidence="3" key="2">
    <citation type="submission" date="2020-05" db="UniProtKB">
        <authorList>
            <consortium name="EnsemblMetazoa"/>
        </authorList>
    </citation>
    <scope>IDENTIFICATION</scope>
    <source>
        <strain evidence="3">wikel</strain>
    </source>
</reference>
<protein>
    <submittedName>
        <fullName evidence="2 3">Uncharacterized protein</fullName>
    </submittedName>
</protein>
<dbReference type="InParanoid" id="B7PG60"/>
<accession>B7PG60</accession>
<name>B7PG60_IXOSC</name>
<organism>
    <name type="scientific">Ixodes scapularis</name>
    <name type="common">Black-legged tick</name>
    <name type="synonym">Deer tick</name>
    <dbReference type="NCBI Taxonomy" id="6945"/>
    <lineage>
        <taxon>Eukaryota</taxon>
        <taxon>Metazoa</taxon>
        <taxon>Ecdysozoa</taxon>
        <taxon>Arthropoda</taxon>
        <taxon>Chelicerata</taxon>
        <taxon>Arachnida</taxon>
        <taxon>Acari</taxon>
        <taxon>Parasitiformes</taxon>
        <taxon>Ixodida</taxon>
        <taxon>Ixodoidea</taxon>
        <taxon>Ixodidae</taxon>
        <taxon>Ixodinae</taxon>
        <taxon>Ixodes</taxon>
    </lineage>
</organism>
<dbReference type="PaxDb" id="6945-B7PG60"/>
<evidence type="ECO:0000313" key="4">
    <source>
        <dbReference type="Proteomes" id="UP000001555"/>
    </source>
</evidence>
<evidence type="ECO:0000313" key="2">
    <source>
        <dbReference type="EMBL" id="EEC05582.1"/>
    </source>
</evidence>
<evidence type="ECO:0000313" key="3">
    <source>
        <dbReference type="EnsemblMetazoa" id="ISCW018352-PA"/>
    </source>
</evidence>
<dbReference type="EMBL" id="ABJB010622025">
    <property type="status" value="NOT_ANNOTATED_CDS"/>
    <property type="molecule type" value="Genomic_DNA"/>
</dbReference>
<sequence>MGEVKGKQEAGEEAERKQERVPGRAEKATAAALAVGPGRRAILLHPRTTRSQLESQRARAPATPAARTCVRKGAPRCQLGRLGGY</sequence>
<reference evidence="2 4" key="1">
    <citation type="submission" date="2008-03" db="EMBL/GenBank/DDBJ databases">
        <title>Annotation of Ixodes scapularis.</title>
        <authorList>
            <consortium name="Ixodes scapularis Genome Project Consortium"/>
            <person name="Caler E."/>
            <person name="Hannick L.I."/>
            <person name="Bidwell S."/>
            <person name="Joardar V."/>
            <person name="Thiagarajan M."/>
            <person name="Amedeo P."/>
            <person name="Galinsky K.J."/>
            <person name="Schobel S."/>
            <person name="Inman J."/>
            <person name="Hostetler J."/>
            <person name="Miller J."/>
            <person name="Hammond M."/>
            <person name="Megy K."/>
            <person name="Lawson D."/>
            <person name="Kodira C."/>
            <person name="Sutton G."/>
            <person name="Meyer J."/>
            <person name="Hill C.A."/>
            <person name="Birren B."/>
            <person name="Nene V."/>
            <person name="Collins F."/>
            <person name="Alarcon-Chaidez F."/>
            <person name="Wikel S."/>
            <person name="Strausberg R."/>
        </authorList>
    </citation>
    <scope>NUCLEOTIDE SEQUENCE [LARGE SCALE GENOMIC DNA]</scope>
    <source>
        <strain evidence="4">Wikel</strain>
        <strain evidence="2">Wikel colony</strain>
    </source>
</reference>
<gene>
    <name evidence="2" type="ORF">IscW_ISCW018352</name>
</gene>
<dbReference type="EMBL" id="DS706506">
    <property type="protein sequence ID" value="EEC05582.1"/>
    <property type="molecule type" value="Genomic_DNA"/>
</dbReference>
<evidence type="ECO:0000256" key="1">
    <source>
        <dbReference type="SAM" id="MobiDB-lite"/>
    </source>
</evidence>
<dbReference type="AlphaFoldDB" id="B7PG60"/>
<feature type="region of interest" description="Disordered" evidence="1">
    <location>
        <begin position="1"/>
        <end position="33"/>
    </location>
</feature>
<dbReference type="HOGENOM" id="CLU_2515151_0_0_1"/>